<proteinExistence type="predicted"/>
<feature type="compositionally biased region" description="Low complexity" evidence="1">
    <location>
        <begin position="88"/>
        <end position="106"/>
    </location>
</feature>
<reference evidence="2" key="1">
    <citation type="submission" date="2020-02" db="EMBL/GenBank/DDBJ databases">
        <authorList>
            <person name="Meier V. D."/>
        </authorList>
    </citation>
    <scope>NUCLEOTIDE SEQUENCE</scope>
    <source>
        <strain evidence="2">AVDCRST_MAG19</strain>
    </source>
</reference>
<dbReference type="AlphaFoldDB" id="A0A6J4UDV5"/>
<evidence type="ECO:0000313" key="2">
    <source>
        <dbReference type="EMBL" id="CAA9548018.1"/>
    </source>
</evidence>
<organism evidence="2">
    <name type="scientific">uncultured Thermomicrobiales bacterium</name>
    <dbReference type="NCBI Taxonomy" id="1645740"/>
    <lineage>
        <taxon>Bacteria</taxon>
        <taxon>Pseudomonadati</taxon>
        <taxon>Thermomicrobiota</taxon>
        <taxon>Thermomicrobia</taxon>
        <taxon>Thermomicrobiales</taxon>
        <taxon>environmental samples</taxon>
    </lineage>
</organism>
<feature type="region of interest" description="Disordered" evidence="1">
    <location>
        <begin position="1"/>
        <end position="62"/>
    </location>
</feature>
<sequence length="150" mass="15836">MRKRHGASLGIVRTDGDDYRGGRSSPCPVARRAFGPVGGRGDDGPGRDAVGDGGGRGPEGARCRCPLTSIYRHGGDLCHGFGSRRSRCVAAGRRAGRAGVPANPRAPSSPRPNRPSRGRRPRDERFGRDGPRLAVGSAGSGSIRPRRMDR</sequence>
<accession>A0A6J4UDV5</accession>
<feature type="region of interest" description="Disordered" evidence="1">
    <location>
        <begin position="88"/>
        <end position="150"/>
    </location>
</feature>
<gene>
    <name evidence="2" type="ORF">AVDCRST_MAG19-543</name>
</gene>
<feature type="compositionally biased region" description="Basic and acidic residues" evidence="1">
    <location>
        <begin position="121"/>
        <end position="131"/>
    </location>
</feature>
<feature type="compositionally biased region" description="Basic and acidic residues" evidence="1">
    <location>
        <begin position="40"/>
        <end position="50"/>
    </location>
</feature>
<dbReference type="EMBL" id="CADCWL010000023">
    <property type="protein sequence ID" value="CAA9548018.1"/>
    <property type="molecule type" value="Genomic_DNA"/>
</dbReference>
<protein>
    <submittedName>
        <fullName evidence="2">Uncharacterized protein</fullName>
    </submittedName>
</protein>
<name>A0A6J4UDV5_9BACT</name>
<evidence type="ECO:0000256" key="1">
    <source>
        <dbReference type="SAM" id="MobiDB-lite"/>
    </source>
</evidence>